<dbReference type="AlphaFoldDB" id="A7I869"/>
<dbReference type="HOGENOM" id="CLU_126929_2_0_2"/>
<dbReference type="GO" id="GO:0008270">
    <property type="term" value="F:zinc ion binding"/>
    <property type="evidence" value="ECO:0007669"/>
    <property type="project" value="UniProtKB-UniRule"/>
</dbReference>
<feature type="binding site" evidence="4">
    <location>
        <position position="89"/>
    </location>
    <ligand>
        <name>Zn(2+)</name>
        <dbReference type="ChEBI" id="CHEBI:29105"/>
    </ligand>
</feature>
<feature type="binding site" evidence="4">
    <location>
        <position position="74"/>
    </location>
    <ligand>
        <name>Zn(2+)</name>
        <dbReference type="ChEBI" id="CHEBI:29105"/>
    </ligand>
</feature>
<dbReference type="STRING" id="456442.Mboo_1412"/>
<reference evidence="6" key="1">
    <citation type="journal article" date="2015" name="Microbiology">
        <title>Genome of Methanoregula boonei 6A8 reveals adaptations to oligotrophic peatland environments.</title>
        <authorList>
            <person name="Braeuer S."/>
            <person name="Cadillo-Quiroz H."/>
            <person name="Kyrpides N."/>
            <person name="Woyke T."/>
            <person name="Goodwin L."/>
            <person name="Detter C."/>
            <person name="Podell S."/>
            <person name="Yavitt J.B."/>
            <person name="Zinder S.H."/>
        </authorList>
    </citation>
    <scope>NUCLEOTIDE SEQUENCE [LARGE SCALE GENOMIC DNA]</scope>
    <source>
        <strain evidence="6">DSM 21154 / JCM 14090 / 6A8</strain>
    </source>
</reference>
<keyword evidence="3 4" id="KW-0862">Zinc</keyword>
<dbReference type="RefSeq" id="WP_012106963.1">
    <property type="nucleotide sequence ID" value="NC_009712.1"/>
</dbReference>
<keyword evidence="1 4" id="KW-0533">Nickel</keyword>
<sequence length="114" mass="12714">MHEYSIAYDLYVTAKKAAIDNKATQVKRIRVDVGKMAMVNPEQVVFLFDTIKEDDPLFSAAVLDCTEVEPETKCPCGYQGNEIYVCPRCGALPEVVRGREIVVTNIEIEAEDSP</sequence>
<keyword evidence="2 4" id="KW-0479">Metal-binding</keyword>
<evidence type="ECO:0000313" key="5">
    <source>
        <dbReference type="EMBL" id="ABS55930.1"/>
    </source>
</evidence>
<dbReference type="PIRSF" id="PIRSF004761">
    <property type="entry name" value="Hydrgn_mat_HypA"/>
    <property type="match status" value="1"/>
</dbReference>
<keyword evidence="6" id="KW-1185">Reference proteome</keyword>
<dbReference type="OrthoDB" id="36835at2157"/>
<organism evidence="5 6">
    <name type="scientific">Methanoregula boonei (strain DSM 21154 / JCM 14090 / 6A8)</name>
    <dbReference type="NCBI Taxonomy" id="456442"/>
    <lineage>
        <taxon>Archaea</taxon>
        <taxon>Methanobacteriati</taxon>
        <taxon>Methanobacteriota</taxon>
        <taxon>Stenosarchaea group</taxon>
        <taxon>Methanomicrobia</taxon>
        <taxon>Methanomicrobiales</taxon>
        <taxon>Methanoregulaceae</taxon>
        <taxon>Methanoregula</taxon>
    </lineage>
</organism>
<evidence type="ECO:0000256" key="4">
    <source>
        <dbReference type="HAMAP-Rule" id="MF_00213"/>
    </source>
</evidence>
<accession>A7I869</accession>
<dbReference type="GO" id="GO:0051604">
    <property type="term" value="P:protein maturation"/>
    <property type="evidence" value="ECO:0007669"/>
    <property type="project" value="InterPro"/>
</dbReference>
<dbReference type="PANTHER" id="PTHR34535:SF3">
    <property type="entry name" value="HYDROGENASE MATURATION FACTOR HYPA"/>
    <property type="match status" value="1"/>
</dbReference>
<feature type="binding site" evidence="4">
    <location>
        <position position="86"/>
    </location>
    <ligand>
        <name>Zn(2+)</name>
        <dbReference type="ChEBI" id="CHEBI:29105"/>
    </ligand>
</feature>
<evidence type="ECO:0000313" key="6">
    <source>
        <dbReference type="Proteomes" id="UP000002408"/>
    </source>
</evidence>
<dbReference type="EMBL" id="CP000780">
    <property type="protein sequence ID" value="ABS55930.1"/>
    <property type="molecule type" value="Genomic_DNA"/>
</dbReference>
<feature type="binding site" evidence="4">
    <location>
        <position position="76"/>
    </location>
    <ligand>
        <name>Zn(2+)</name>
        <dbReference type="ChEBI" id="CHEBI:29105"/>
    </ligand>
</feature>
<dbReference type="KEGG" id="mbn:Mboo_1412"/>
<dbReference type="GO" id="GO:0016151">
    <property type="term" value="F:nickel cation binding"/>
    <property type="evidence" value="ECO:0007669"/>
    <property type="project" value="UniProtKB-UniRule"/>
</dbReference>
<protein>
    <recommendedName>
        <fullName evidence="4">Hydrogenase maturation factor HypA</fullName>
    </recommendedName>
</protein>
<evidence type="ECO:0000256" key="1">
    <source>
        <dbReference type="ARBA" id="ARBA00022596"/>
    </source>
</evidence>
<comment type="function">
    <text evidence="4">Involved in the maturation of [NiFe] hydrogenases. Required for nickel insertion into the metal center of the hydrogenase.</text>
</comment>
<dbReference type="PANTHER" id="PTHR34535">
    <property type="entry name" value="HYDROGENASE MATURATION FACTOR HYPA"/>
    <property type="match status" value="1"/>
</dbReference>
<evidence type="ECO:0000256" key="3">
    <source>
        <dbReference type="ARBA" id="ARBA00022833"/>
    </source>
</evidence>
<dbReference type="GeneID" id="5410814"/>
<gene>
    <name evidence="4" type="primary">hypA</name>
    <name evidence="5" type="ordered locus">Mboo_1412</name>
</gene>
<dbReference type="Pfam" id="PF01155">
    <property type="entry name" value="HypA"/>
    <property type="match status" value="1"/>
</dbReference>
<dbReference type="HAMAP" id="MF_00213">
    <property type="entry name" value="HypA_HybF"/>
    <property type="match status" value="1"/>
</dbReference>
<comment type="similarity">
    <text evidence="4">Belongs to the HypA/HybF family.</text>
</comment>
<dbReference type="Gene3D" id="3.30.2320.80">
    <property type="match status" value="1"/>
</dbReference>
<evidence type="ECO:0000256" key="2">
    <source>
        <dbReference type="ARBA" id="ARBA00022723"/>
    </source>
</evidence>
<proteinExistence type="inferred from homology"/>
<dbReference type="eggNOG" id="arCOG04426">
    <property type="taxonomic scope" value="Archaea"/>
</dbReference>
<feature type="binding site" evidence="4">
    <location>
        <position position="2"/>
    </location>
    <ligand>
        <name>Ni(2+)</name>
        <dbReference type="ChEBI" id="CHEBI:49786"/>
    </ligand>
</feature>
<dbReference type="Proteomes" id="UP000002408">
    <property type="component" value="Chromosome"/>
</dbReference>
<dbReference type="InterPro" id="IPR000688">
    <property type="entry name" value="HypA/HybF"/>
</dbReference>
<name>A7I869_METB6</name>